<dbReference type="GO" id="GO:0016491">
    <property type="term" value="F:oxidoreductase activity"/>
    <property type="evidence" value="ECO:0007669"/>
    <property type="project" value="InterPro"/>
</dbReference>
<dbReference type="OrthoDB" id="581579at2"/>
<reference evidence="1 2" key="1">
    <citation type="submission" date="2015-03" db="EMBL/GenBank/DDBJ databases">
        <title>Comparative genomics of Pseudomonas insights into diversity of traits involved in vanlence and defense.</title>
        <authorList>
            <person name="Qin Y."/>
        </authorList>
    </citation>
    <scope>NUCLEOTIDE SEQUENCE [LARGE SCALE GENOMIC DNA]</scope>
    <source>
        <strain evidence="1 2">C8</strain>
    </source>
</reference>
<name>A0A0F4U0J6_PSEFL</name>
<accession>A0A0F4U0J6</accession>
<dbReference type="PATRIC" id="fig|294.132.peg.5096"/>
<evidence type="ECO:0000313" key="2">
    <source>
        <dbReference type="Proteomes" id="UP000033588"/>
    </source>
</evidence>
<comment type="caution">
    <text evidence="1">The sequence shown here is derived from an EMBL/GenBank/DDBJ whole genome shotgun (WGS) entry which is preliminary data.</text>
</comment>
<sequence>MNTQVTHTYSVAQMLEKLSVLWSTRAAVNNKQPPFSELAFDPGKNDFCESLLPFRNHPAWIEASHEIKSTCLSYAWIIYNLKTIYIECDIVTPACEDIIKTPPSATRNRALLQESISEALLDEALHTKMSVTACNYIYHHRDLAYLNFTDFNLIKWKNWVLSSCSAEWERRLTRFGIACASETLITDYLKTLAEDGSVQSICHQVTKTHAMDEWSHSSVFSYVAADLITTLSNSEKAHLKAVIKKTVSMFANNEMNAWEMAFSHARLPRYSDIIQDTDSLGEVKVYTDSVDNLLSRIGLNEIN</sequence>
<dbReference type="RefSeq" id="WP_046037830.1">
    <property type="nucleotide sequence ID" value="NZ_LACC01000005.1"/>
</dbReference>
<gene>
    <name evidence="1" type="ORF">VC35_03770</name>
</gene>
<dbReference type="Proteomes" id="UP000033588">
    <property type="component" value="Unassembled WGS sequence"/>
</dbReference>
<dbReference type="Gene3D" id="1.10.620.20">
    <property type="entry name" value="Ribonucleotide Reductase, subunit A"/>
    <property type="match status" value="1"/>
</dbReference>
<dbReference type="Pfam" id="PF11583">
    <property type="entry name" value="AurF"/>
    <property type="match status" value="1"/>
</dbReference>
<dbReference type="InterPro" id="IPR012348">
    <property type="entry name" value="RNR-like"/>
</dbReference>
<proteinExistence type="predicted"/>
<dbReference type="AlphaFoldDB" id="A0A0F4U0J6"/>
<organism evidence="1 2">
    <name type="scientific">Pseudomonas fluorescens</name>
    <dbReference type="NCBI Taxonomy" id="294"/>
    <lineage>
        <taxon>Bacteria</taxon>
        <taxon>Pseudomonadati</taxon>
        <taxon>Pseudomonadota</taxon>
        <taxon>Gammaproteobacteria</taxon>
        <taxon>Pseudomonadales</taxon>
        <taxon>Pseudomonadaceae</taxon>
        <taxon>Pseudomonas</taxon>
    </lineage>
</organism>
<protein>
    <submittedName>
        <fullName evidence="1">Aminobenzoate oxygenase</fullName>
    </submittedName>
</protein>
<dbReference type="InterPro" id="IPR025859">
    <property type="entry name" value="AurF/CmlI"/>
</dbReference>
<evidence type="ECO:0000313" key="1">
    <source>
        <dbReference type="EMBL" id="KJZ49820.1"/>
    </source>
</evidence>
<dbReference type="EMBL" id="LACC01000005">
    <property type="protein sequence ID" value="KJZ49820.1"/>
    <property type="molecule type" value="Genomic_DNA"/>
</dbReference>